<protein>
    <submittedName>
        <fullName evidence="3">Zinc ribbon domain-containing protein</fullName>
    </submittedName>
</protein>
<name>A0A7J3JS15_9CREN</name>
<dbReference type="Gene3D" id="2.20.28.30">
    <property type="entry name" value="RNA polymerase ii, chain L"/>
    <property type="match status" value="1"/>
</dbReference>
<comment type="caution">
    <text evidence="3">The sequence shown here is derived from an EMBL/GenBank/DDBJ whole genome shotgun (WGS) entry which is preliminary data.</text>
</comment>
<keyword evidence="1" id="KW-0812">Transmembrane</keyword>
<feature type="transmembrane region" description="Helical" evidence="1">
    <location>
        <begin position="310"/>
        <end position="328"/>
    </location>
</feature>
<dbReference type="AlphaFoldDB" id="A0A7J3JS15"/>
<accession>A0A7J3JS15</accession>
<dbReference type="EMBL" id="DTAI01000014">
    <property type="protein sequence ID" value="HGN36007.1"/>
    <property type="molecule type" value="Genomic_DNA"/>
</dbReference>
<evidence type="ECO:0000256" key="1">
    <source>
        <dbReference type="SAM" id="Phobius"/>
    </source>
</evidence>
<reference evidence="3" key="1">
    <citation type="journal article" date="2020" name="mSystems">
        <title>Genome- and Community-Level Interaction Insights into Carbon Utilization and Element Cycling Functions of Hydrothermarchaeota in Hydrothermal Sediment.</title>
        <authorList>
            <person name="Zhou Z."/>
            <person name="Liu Y."/>
            <person name="Xu W."/>
            <person name="Pan J."/>
            <person name="Luo Z.H."/>
            <person name="Li M."/>
        </authorList>
    </citation>
    <scope>NUCLEOTIDE SEQUENCE [LARGE SCALE GENOMIC DNA]</scope>
    <source>
        <strain evidence="2">SpSt-618</strain>
        <strain evidence="3">SpSt-657</strain>
    </source>
</reference>
<sequence length="359" mass="39867">MAEEYRCSNCGAPLDVSPETIAIVCSYCGFLNWVREDLKEEVLVVKPIEEGQALKRLADFATKKGLGEVFRQSNLSKAAVVAIPFYFVDVSAEANYSGRVAVRVRKCRREKDSERCWIDTHNIYVRGVYGPYSGTVPVVARRGSDVVSVKALANRYMASRVEAVPIGKVELDRNVWSSILSIEIDRKTAMDIALDTHLDSMREMVENVIRREAENRVRMRGENVVGSTVIWKRITPINVKMVSSKPILLPMYIAVYRYGNDMYRSILCGWDGEAIVLERPMKRLERVAWGSLAAIASGVLGGLGVAAIGIWIGIGLIAIGSIASWYCMRKALMPVKSSIFSSGVLVGSVKSKRYSRLLS</sequence>
<gene>
    <name evidence="2" type="ORF">ENT87_00420</name>
    <name evidence="3" type="ORF">ENU30_07280</name>
</gene>
<evidence type="ECO:0000313" key="2">
    <source>
        <dbReference type="EMBL" id="HGN36007.1"/>
    </source>
</evidence>
<evidence type="ECO:0000313" key="3">
    <source>
        <dbReference type="EMBL" id="HGQ18755.1"/>
    </source>
</evidence>
<proteinExistence type="predicted"/>
<keyword evidence="1" id="KW-0472">Membrane</keyword>
<dbReference type="EMBL" id="DTBZ01000135">
    <property type="protein sequence ID" value="HGQ18755.1"/>
    <property type="molecule type" value="Genomic_DNA"/>
</dbReference>
<keyword evidence="1" id="KW-1133">Transmembrane helix</keyword>
<organism evidence="3">
    <name type="scientific">Ignisphaera aggregans</name>
    <dbReference type="NCBI Taxonomy" id="334771"/>
    <lineage>
        <taxon>Archaea</taxon>
        <taxon>Thermoproteota</taxon>
        <taxon>Thermoprotei</taxon>
        <taxon>Desulfurococcales</taxon>
        <taxon>Desulfurococcaceae</taxon>
        <taxon>Ignisphaera</taxon>
    </lineage>
</organism>